<dbReference type="SUPFAM" id="SSF52047">
    <property type="entry name" value="RNI-like"/>
    <property type="match status" value="1"/>
</dbReference>
<protein>
    <submittedName>
        <fullName evidence="2">FBD domain-containing protein</fullName>
    </submittedName>
</protein>
<dbReference type="WBParaSite" id="Pan_g6242.t1">
    <property type="protein sequence ID" value="Pan_g6242.t1"/>
    <property type="gene ID" value="Pan_g6242"/>
</dbReference>
<dbReference type="InterPro" id="IPR032675">
    <property type="entry name" value="LRR_dom_sf"/>
</dbReference>
<dbReference type="AlphaFoldDB" id="A0A7E4W1R8"/>
<keyword evidence="1" id="KW-1185">Reference proteome</keyword>
<organism evidence="1 2">
    <name type="scientific">Panagrellus redivivus</name>
    <name type="common">Microworm</name>
    <dbReference type="NCBI Taxonomy" id="6233"/>
    <lineage>
        <taxon>Eukaryota</taxon>
        <taxon>Metazoa</taxon>
        <taxon>Ecdysozoa</taxon>
        <taxon>Nematoda</taxon>
        <taxon>Chromadorea</taxon>
        <taxon>Rhabditida</taxon>
        <taxon>Tylenchina</taxon>
        <taxon>Panagrolaimomorpha</taxon>
        <taxon>Panagrolaimoidea</taxon>
        <taxon>Panagrolaimidae</taxon>
        <taxon>Panagrellus</taxon>
    </lineage>
</organism>
<accession>A0A7E4W1R8</accession>
<reference evidence="1" key="1">
    <citation type="journal article" date="2013" name="Genetics">
        <title>The draft genome and transcriptome of Panagrellus redivivus are shaped by the harsh demands of a free-living lifestyle.</title>
        <authorList>
            <person name="Srinivasan J."/>
            <person name="Dillman A.R."/>
            <person name="Macchietto M.G."/>
            <person name="Heikkinen L."/>
            <person name="Lakso M."/>
            <person name="Fracchia K.M."/>
            <person name="Antoshechkin I."/>
            <person name="Mortazavi A."/>
            <person name="Wong G."/>
            <person name="Sternberg P.W."/>
        </authorList>
    </citation>
    <scope>NUCLEOTIDE SEQUENCE [LARGE SCALE GENOMIC DNA]</scope>
    <source>
        <strain evidence="1">MT8872</strain>
    </source>
</reference>
<dbReference type="Gene3D" id="3.80.10.10">
    <property type="entry name" value="Ribonuclease Inhibitor"/>
    <property type="match status" value="1"/>
</dbReference>
<evidence type="ECO:0000313" key="2">
    <source>
        <dbReference type="WBParaSite" id="Pan_g6242.t1"/>
    </source>
</evidence>
<proteinExistence type="predicted"/>
<reference evidence="2" key="2">
    <citation type="submission" date="2020-10" db="UniProtKB">
        <authorList>
            <consortium name="WormBaseParasite"/>
        </authorList>
    </citation>
    <scope>IDENTIFICATION</scope>
</reference>
<dbReference type="Proteomes" id="UP000492821">
    <property type="component" value="Unassembled WGS sequence"/>
</dbReference>
<evidence type="ECO:0000313" key="1">
    <source>
        <dbReference type="Proteomes" id="UP000492821"/>
    </source>
</evidence>
<name>A0A7E4W1R8_PANRE</name>
<sequence>MMSVPLKPHLTSELGEILFDRFLENGQQSQHALTIFAVAGRHSLYAFAKAAWRRVDGSCMDKRFKSNLTAPGSAALSLHFLGALTTDFTVLELPPTIQRALFGNKFIVDLNLLGRFRSTSDALRLLHHWPNLERLSCDLGVFLRLVKESDLEMPHLQHLELDGHRKPFNFRLSSTPRIPFPETLVLRCSYKSKSGVGELFSPITQFPGVKHLELRVDQHSLFTAADFLAIDALIAMFPNLESVSISIRIQVAILDDFKDVIPLLNVLTTSSPRKNVKFAFKYWGRARSVTQNYRSIFEDRGFSIKSPGVYLSADCSRSHNFLLHMVFCIPSSHP</sequence>